<dbReference type="KEGG" id="rama:IDM48_09665"/>
<dbReference type="PANTHER" id="PTHR47791:SF3">
    <property type="entry name" value="MEIOTICALLY UP-REGULATED GENE 191 PROTEIN"/>
    <property type="match status" value="1"/>
</dbReference>
<feature type="region of interest" description="Disordered" evidence="1">
    <location>
        <begin position="1"/>
        <end position="22"/>
    </location>
</feature>
<dbReference type="Proteomes" id="UP000516421">
    <property type="component" value="Chromosome"/>
</dbReference>
<organism evidence="2 3">
    <name type="scientific">Rothia amarae</name>
    <dbReference type="NCBI Taxonomy" id="169480"/>
    <lineage>
        <taxon>Bacteria</taxon>
        <taxon>Bacillati</taxon>
        <taxon>Actinomycetota</taxon>
        <taxon>Actinomycetes</taxon>
        <taxon>Micrococcales</taxon>
        <taxon>Micrococcaceae</taxon>
        <taxon>Rothia</taxon>
    </lineage>
</organism>
<evidence type="ECO:0000313" key="3">
    <source>
        <dbReference type="Proteomes" id="UP000516421"/>
    </source>
</evidence>
<sequence length="422" mass="46203">MSTEPTRRSLHQAPTAAEISQLHQEHAREVSDRAETAGRSILRMFGKKAFGVPGTLLGAVQIPETRTRFTRLGEWHFWWQAHLLDCAIDASLRAHREMDSATATTWFETAQAILRGIHTRNLGSWTNSYFDDMAWLALASGRLNALAEILNGRGLIQAQDAGRDLFVALSKGATTDLGGGMFWSTQKDFKNTPATAPAALAFARGAQVGRASALLNWLDTKLWDAERKVYLDGIKIRQDSEELESALYSYNQGPVLSALLEVAEAGGELNFEVNQRISDILDGIEQHFTATFEVSAVERVKVLSTHGDGDGGLFSGILARYLAQVALSEQVAEEVRSRAGALVVQSADILWEGRREFDPDLPLNEYGIDVREVRGEPTVLFSTDIVRHASETLGVGTPVQLSSQLQGWMLLESAARVLAASA</sequence>
<dbReference type="RefSeq" id="WP_190617149.1">
    <property type="nucleotide sequence ID" value="NZ_CP061538.1"/>
</dbReference>
<dbReference type="Pfam" id="PF03663">
    <property type="entry name" value="Glyco_hydro_76"/>
    <property type="match status" value="1"/>
</dbReference>
<keyword evidence="3" id="KW-1185">Reference proteome</keyword>
<accession>A0A7H2BIX3</accession>
<evidence type="ECO:0000313" key="2">
    <source>
        <dbReference type="EMBL" id="QNV39619.1"/>
    </source>
</evidence>
<dbReference type="GO" id="GO:0005975">
    <property type="term" value="P:carbohydrate metabolic process"/>
    <property type="evidence" value="ECO:0007669"/>
    <property type="project" value="InterPro"/>
</dbReference>
<dbReference type="SUPFAM" id="SSF48208">
    <property type="entry name" value="Six-hairpin glycosidases"/>
    <property type="match status" value="1"/>
</dbReference>
<protein>
    <submittedName>
        <fullName evidence="2">Glycoside hydrolase family 76</fullName>
    </submittedName>
</protein>
<reference evidence="2 3" key="1">
    <citation type="submission" date="2020-09" db="EMBL/GenBank/DDBJ databases">
        <title>Investigation of environmental microbe.</title>
        <authorList>
            <person name="Ou Y."/>
            <person name="Kang Q."/>
        </authorList>
    </citation>
    <scope>NUCLEOTIDE SEQUENCE [LARGE SCALE GENOMIC DNA]</scope>
    <source>
        <strain evidence="2 3">KJZ-9</strain>
    </source>
</reference>
<dbReference type="EMBL" id="CP061538">
    <property type="protein sequence ID" value="QNV39619.1"/>
    <property type="molecule type" value="Genomic_DNA"/>
</dbReference>
<proteinExistence type="predicted"/>
<dbReference type="InterPro" id="IPR053169">
    <property type="entry name" value="MUG_Protein"/>
</dbReference>
<name>A0A7H2BIX3_9MICC</name>
<dbReference type="InterPro" id="IPR005198">
    <property type="entry name" value="Glyco_hydro_76"/>
</dbReference>
<dbReference type="InterPro" id="IPR008928">
    <property type="entry name" value="6-hairpin_glycosidase_sf"/>
</dbReference>
<dbReference type="GO" id="GO:0016787">
    <property type="term" value="F:hydrolase activity"/>
    <property type="evidence" value="ECO:0007669"/>
    <property type="project" value="UniProtKB-KW"/>
</dbReference>
<dbReference type="Gene3D" id="1.50.10.20">
    <property type="match status" value="1"/>
</dbReference>
<dbReference type="AlphaFoldDB" id="A0A7H2BIX3"/>
<gene>
    <name evidence="2" type="ORF">IDM48_09665</name>
</gene>
<keyword evidence="2" id="KW-0378">Hydrolase</keyword>
<dbReference type="PANTHER" id="PTHR47791">
    <property type="entry name" value="MEIOTICALLY UP-REGULATED GENE 191 PROTEIN"/>
    <property type="match status" value="1"/>
</dbReference>
<evidence type="ECO:0000256" key="1">
    <source>
        <dbReference type="SAM" id="MobiDB-lite"/>
    </source>
</evidence>